<feature type="region of interest" description="Disordered" evidence="1">
    <location>
        <begin position="212"/>
        <end position="235"/>
    </location>
</feature>
<feature type="domain" description="PDZ" evidence="2">
    <location>
        <begin position="124"/>
        <end position="211"/>
    </location>
</feature>
<evidence type="ECO:0000259" key="2">
    <source>
        <dbReference type="PROSITE" id="PS50106"/>
    </source>
</evidence>
<dbReference type="Pfam" id="PF00595">
    <property type="entry name" value="PDZ"/>
    <property type="match status" value="3"/>
</dbReference>
<dbReference type="CDD" id="cd00136">
    <property type="entry name" value="PDZ_canonical"/>
    <property type="match status" value="1"/>
</dbReference>
<sequence length="620" mass="67972">MTFGTTSGQPIRQKIRTLHLPPSEEGVGISLAPHPQGGAVVTALLDRGAAKKDGRLSRGDRLLQVNEESVIHMRSEEVAARLRSLDDAREAIRLVVAHGEREGAVQDVVPEVMDSSGDELDEFEVELYKEGRGLGITIAGLVSEDTGDELKGLYITSINAQGAVGKDGRAKVNDRILRVDGHSLRGLENMEAAAVLRNSGKTIRLVFGRPKTQERVDEREMEEEEAGKTDDVNSEQAHLHDNGILETGDGDLGNGIGEAPEREDSLAATNEEDVELIRKWKNVMGPNYDIKIARVVKAGNQGGLGICMESTAHLDETGKPQEGSTRHIITLVKAGPVKEQGDLMGGDEILQVNSTEVLGLEHDQAIEVVKETPVNVMIIVARRILPASTEEAAESDGEKQNNDEGSTREDILAPPADEGGVSPSNSGGGGGGGGGFGGKDISRRFERQSWRERHAEERRRLKHRFEQRREEYERHIRELEDELGQREREQKMLMAAEAEQEGRGKEGGTRERRRSTLLHPSSSPTKFDYSAYHDPVTFTYHDFTEREVRSPGSDSSLSVLSPVPGTGFWEQDIATIQLHKGDEGLGFSILDFAVSWKFRDLGGHLFYLGSPRTPTTRGRG</sequence>
<feature type="domain" description="PDZ" evidence="2">
    <location>
        <begin position="17"/>
        <end position="100"/>
    </location>
</feature>
<feature type="region of interest" description="Disordered" evidence="1">
    <location>
        <begin position="496"/>
        <end position="526"/>
    </location>
</feature>
<organism evidence="3 4">
    <name type="scientific">Geodia barretti</name>
    <name type="common">Barrett's horny sponge</name>
    <dbReference type="NCBI Taxonomy" id="519541"/>
    <lineage>
        <taxon>Eukaryota</taxon>
        <taxon>Metazoa</taxon>
        <taxon>Porifera</taxon>
        <taxon>Demospongiae</taxon>
        <taxon>Heteroscleromorpha</taxon>
        <taxon>Tetractinellida</taxon>
        <taxon>Astrophorina</taxon>
        <taxon>Geodiidae</taxon>
        <taxon>Geodia</taxon>
    </lineage>
</organism>
<feature type="compositionally biased region" description="Basic and acidic residues" evidence="1">
    <location>
        <begin position="226"/>
        <end position="235"/>
    </location>
</feature>
<dbReference type="Gene3D" id="2.30.42.10">
    <property type="match status" value="3"/>
</dbReference>
<feature type="compositionally biased region" description="Basic and acidic residues" evidence="1">
    <location>
        <begin position="396"/>
        <end position="411"/>
    </location>
</feature>
<dbReference type="InterPro" id="IPR036034">
    <property type="entry name" value="PDZ_sf"/>
</dbReference>
<dbReference type="EMBL" id="CASHTH010002329">
    <property type="protein sequence ID" value="CAI8028366.1"/>
    <property type="molecule type" value="Genomic_DNA"/>
</dbReference>
<dbReference type="SMART" id="SM00228">
    <property type="entry name" value="PDZ"/>
    <property type="match status" value="3"/>
</dbReference>
<dbReference type="AlphaFoldDB" id="A0AA35SGR4"/>
<proteinExistence type="predicted"/>
<dbReference type="PROSITE" id="PS50106">
    <property type="entry name" value="PDZ"/>
    <property type="match status" value="3"/>
</dbReference>
<dbReference type="PANTHER" id="PTHR19964:SF92">
    <property type="entry name" value="PATJ HOMOLOG"/>
    <property type="match status" value="1"/>
</dbReference>
<gene>
    <name evidence="3" type="ORF">GBAR_LOCUS16187</name>
</gene>
<evidence type="ECO:0000256" key="1">
    <source>
        <dbReference type="SAM" id="MobiDB-lite"/>
    </source>
</evidence>
<accession>A0AA35SGR4</accession>
<evidence type="ECO:0000313" key="4">
    <source>
        <dbReference type="Proteomes" id="UP001174909"/>
    </source>
</evidence>
<feature type="domain" description="PDZ" evidence="2">
    <location>
        <begin position="289"/>
        <end position="384"/>
    </location>
</feature>
<protein>
    <submittedName>
        <fullName evidence="3">Multiple PDZ domain protein</fullName>
    </submittedName>
</protein>
<dbReference type="SUPFAM" id="SSF50156">
    <property type="entry name" value="PDZ domain-like"/>
    <property type="match status" value="3"/>
</dbReference>
<feature type="compositionally biased region" description="Gly residues" evidence="1">
    <location>
        <begin position="426"/>
        <end position="438"/>
    </location>
</feature>
<dbReference type="InterPro" id="IPR051342">
    <property type="entry name" value="PDZ_scaffold"/>
</dbReference>
<feature type="compositionally biased region" description="Basic and acidic residues" evidence="1">
    <location>
        <begin position="500"/>
        <end position="510"/>
    </location>
</feature>
<evidence type="ECO:0000313" key="3">
    <source>
        <dbReference type="EMBL" id="CAI8028366.1"/>
    </source>
</evidence>
<dbReference type="PANTHER" id="PTHR19964">
    <property type="entry name" value="MULTIPLE PDZ DOMAIN PROTEIN"/>
    <property type="match status" value="1"/>
</dbReference>
<reference evidence="3" key="1">
    <citation type="submission" date="2023-03" db="EMBL/GenBank/DDBJ databases">
        <authorList>
            <person name="Steffen K."/>
            <person name="Cardenas P."/>
        </authorList>
    </citation>
    <scope>NUCLEOTIDE SEQUENCE</scope>
</reference>
<name>A0AA35SGR4_GEOBA</name>
<comment type="caution">
    <text evidence="3">The sequence shown here is derived from an EMBL/GenBank/DDBJ whole genome shotgun (WGS) entry which is preliminary data.</text>
</comment>
<dbReference type="InterPro" id="IPR001478">
    <property type="entry name" value="PDZ"/>
</dbReference>
<feature type="region of interest" description="Disordered" evidence="1">
    <location>
        <begin position="388"/>
        <end position="441"/>
    </location>
</feature>
<dbReference type="Proteomes" id="UP001174909">
    <property type="component" value="Unassembled WGS sequence"/>
</dbReference>
<keyword evidence="4" id="KW-1185">Reference proteome</keyword>